<proteinExistence type="predicted"/>
<organism evidence="1 2">
    <name type="scientific">Halosquirtibacter laminarini</name>
    <dbReference type="NCBI Taxonomy" id="3374600"/>
    <lineage>
        <taxon>Bacteria</taxon>
        <taxon>Pseudomonadati</taxon>
        <taxon>Bacteroidota</taxon>
        <taxon>Bacteroidia</taxon>
        <taxon>Marinilabiliales</taxon>
        <taxon>Prolixibacteraceae</taxon>
        <taxon>Halosquirtibacter</taxon>
    </lineage>
</organism>
<evidence type="ECO:0000313" key="1">
    <source>
        <dbReference type="EMBL" id="QZE13974.1"/>
    </source>
</evidence>
<name>A0AC61NR05_9BACT</name>
<dbReference type="EC" id="4.1.2.4" evidence="1"/>
<sequence>MKEMDLSMMKDFDRNFSLDAVKKDIQDIIKRQTEVCNTPDYYKLALSCIDLTTLNATDTQDKGVRFTQKVNEFPSAYPELQNVAAICVYPKLVKTVRETLNVEGVNLAAVSGCFPSSMTFIDVKCKETELTVDAGANEIDIVIPIGDMLSGDYQSVFNEIKKHKSACGDAHLKVILESGVLHDPELIWKASLLSMHAGADFIKTSTGKMDPAATLEAAYVMCHAISYFYKETGKKVGFKPAGGITETHEAVDFLCVVKDILGNDWLSSTLFRFGASRLANNLLTSIVGEETKFF</sequence>
<evidence type="ECO:0000313" key="2">
    <source>
        <dbReference type="Proteomes" id="UP000826212"/>
    </source>
</evidence>
<gene>
    <name evidence="1" type="primary">deoC</name>
    <name evidence="1" type="ORF">K4L44_15810</name>
</gene>
<protein>
    <submittedName>
        <fullName evidence="1">Deoxyribose-phosphate aldolase</fullName>
        <ecNumber evidence="1">4.1.2.4</ecNumber>
    </submittedName>
</protein>
<dbReference type="Proteomes" id="UP000826212">
    <property type="component" value="Chromosome"/>
</dbReference>
<keyword evidence="1" id="KW-0456">Lyase</keyword>
<reference evidence="1" key="1">
    <citation type="submission" date="2021-08" db="EMBL/GenBank/DDBJ databases">
        <title>Novel anaerobic bacterium isolated from sea squirt in East Sea, Republic of Korea.</title>
        <authorList>
            <person name="Nguyen T.H."/>
            <person name="Li Z."/>
            <person name="Lee Y.-J."/>
            <person name="Ko J."/>
            <person name="Kim S.-G."/>
        </authorList>
    </citation>
    <scope>NUCLEOTIDE SEQUENCE</scope>
    <source>
        <strain evidence="1">KCTC 25031</strain>
    </source>
</reference>
<accession>A0AC61NR05</accession>
<keyword evidence="2" id="KW-1185">Reference proteome</keyword>
<dbReference type="EMBL" id="CP081303">
    <property type="protein sequence ID" value="QZE13974.1"/>
    <property type="molecule type" value="Genomic_DNA"/>
</dbReference>